<evidence type="ECO:0008006" key="3">
    <source>
        <dbReference type="Google" id="ProtNLM"/>
    </source>
</evidence>
<accession>A0A5J5GBX2</accession>
<keyword evidence="2" id="KW-1185">Reference proteome</keyword>
<reference evidence="1 2" key="1">
    <citation type="submission" date="2019-09" db="EMBL/GenBank/DDBJ databases">
        <title>Bacillus ochoae sp. nov., Paenibacillus whitsoniae sp. nov., Paenibacillus spiritus sp. nov. Isolated from the Mars Exploration Rover during spacecraft assembly.</title>
        <authorList>
            <person name="Seuylemezian A."/>
            <person name="Vaishampayan P."/>
        </authorList>
    </citation>
    <scope>NUCLEOTIDE SEQUENCE [LARGE SCALE GENOMIC DNA]</scope>
    <source>
        <strain evidence="1 2">MER_111</strain>
    </source>
</reference>
<proteinExistence type="predicted"/>
<protein>
    <recommendedName>
        <fullName evidence="3">DUF4320 family protein</fullName>
    </recommendedName>
</protein>
<name>A0A5J5GBX2_9BACL</name>
<evidence type="ECO:0000313" key="1">
    <source>
        <dbReference type="EMBL" id="KAA9004934.1"/>
    </source>
</evidence>
<organism evidence="1 2">
    <name type="scientific">Paenibacillus spiritus</name>
    <dbReference type="NCBI Taxonomy" id="2496557"/>
    <lineage>
        <taxon>Bacteria</taxon>
        <taxon>Bacillati</taxon>
        <taxon>Bacillota</taxon>
        <taxon>Bacilli</taxon>
        <taxon>Bacillales</taxon>
        <taxon>Paenibacillaceae</taxon>
        <taxon>Paenibacillus</taxon>
    </lineage>
</organism>
<dbReference type="EMBL" id="VYKK01000012">
    <property type="protein sequence ID" value="KAA9004934.1"/>
    <property type="molecule type" value="Genomic_DNA"/>
</dbReference>
<dbReference type="Proteomes" id="UP000367750">
    <property type="component" value="Unassembled WGS sequence"/>
</dbReference>
<dbReference type="AlphaFoldDB" id="A0A5J5GBX2"/>
<comment type="caution">
    <text evidence="1">The sequence shown here is derived from an EMBL/GenBank/DDBJ whole genome shotgun (WGS) entry which is preliminary data.</text>
</comment>
<evidence type="ECO:0000313" key="2">
    <source>
        <dbReference type="Proteomes" id="UP000367750"/>
    </source>
</evidence>
<gene>
    <name evidence="1" type="ORF">F4V43_09950</name>
</gene>
<dbReference type="RefSeq" id="WP_150458086.1">
    <property type="nucleotide sequence ID" value="NZ_VYKK01000012.1"/>
</dbReference>
<sequence length="126" mass="14337">MKETVIRALFMWLILFIMLQPIFTYIDYLLDLQVKANTSYLAQKAATEGIVTSSLKNEVVHNLEALGFSPSSISVTGSTEAVQNREARIDVYIRVPRIPMFPYFFGTAKQPEEYYGHGSVMSEYVE</sequence>
<dbReference type="OrthoDB" id="2610534at2"/>